<reference evidence="2" key="1">
    <citation type="submission" date="2014-05" db="EMBL/GenBank/DDBJ databases">
        <title>Whole genome sequencing of Lactobacillus casei NRIC0644.</title>
        <authorList>
            <person name="Atarashi H."/>
            <person name="Yoshida Y."/>
            <person name="Fujimura S."/>
            <person name="Tanaka N."/>
            <person name="Shiwa Y."/>
            <person name="Yoshikawa H."/>
            <person name="Okada S."/>
            <person name="Nakagawa J."/>
        </authorList>
    </citation>
    <scope>NUCLEOTIDE SEQUENCE [LARGE SCALE GENOMIC DNA]</scope>
    <source>
        <strain evidence="2">NRIC0644</strain>
    </source>
</reference>
<protein>
    <submittedName>
        <fullName evidence="1">Uncharacterized protein</fullName>
    </submittedName>
</protein>
<dbReference type="AlphaFoldDB" id="A0A0C9QDV7"/>
<sequence>MFRLLAARTHAHHNALASPETCVKGPERNDQNPVITFRATYTPVSKRAGERSHKKPTPKMLAFDYAFALSSDFLTTCAPL</sequence>
<dbReference type="EMBL" id="BAYM01000089">
    <property type="protein sequence ID" value="GAN36838.1"/>
    <property type="molecule type" value="Genomic_DNA"/>
</dbReference>
<organism evidence="1 2">
    <name type="scientific">Lacticaseibacillus paracasei NRIC 0644</name>
    <dbReference type="NCBI Taxonomy" id="1435038"/>
    <lineage>
        <taxon>Bacteria</taxon>
        <taxon>Bacillati</taxon>
        <taxon>Bacillota</taxon>
        <taxon>Bacilli</taxon>
        <taxon>Lactobacillales</taxon>
        <taxon>Lactobacillaceae</taxon>
        <taxon>Lacticaseibacillus</taxon>
    </lineage>
</organism>
<dbReference type="AntiFam" id="ANF00266">
    <property type="entry name" value="DNA repeat translations related to WP_020751851.1"/>
</dbReference>
<comment type="caution">
    <text evidence="1">The sequence shown here is derived from an EMBL/GenBank/DDBJ whole genome shotgun (WGS) entry which is preliminary data.</text>
</comment>
<gene>
    <name evidence="1" type="ORF">LC0644_1427</name>
</gene>
<evidence type="ECO:0000313" key="2">
    <source>
        <dbReference type="Proteomes" id="UP000032552"/>
    </source>
</evidence>
<accession>A0A0C9QDV7</accession>
<name>A0A0C9QDV7_LACPA</name>
<dbReference type="NCBIfam" id="NF040509">
    <property type="entry name" value="Lacto_palin_RPT"/>
    <property type="match status" value="1"/>
</dbReference>
<evidence type="ECO:0000313" key="1">
    <source>
        <dbReference type="EMBL" id="GAN36838.1"/>
    </source>
</evidence>
<dbReference type="Proteomes" id="UP000032552">
    <property type="component" value="Unassembled WGS sequence"/>
</dbReference>
<proteinExistence type="predicted"/>